<evidence type="ECO:0000259" key="1">
    <source>
        <dbReference type="Pfam" id="PF00085"/>
    </source>
</evidence>
<dbReference type="EMBL" id="ML991771">
    <property type="protein sequence ID" value="KAF2240096.1"/>
    <property type="molecule type" value="Genomic_DNA"/>
</dbReference>
<organism evidence="2 3">
    <name type="scientific">Viridothelium virens</name>
    <name type="common">Speckled blister lichen</name>
    <name type="synonym">Trypethelium virens</name>
    <dbReference type="NCBI Taxonomy" id="1048519"/>
    <lineage>
        <taxon>Eukaryota</taxon>
        <taxon>Fungi</taxon>
        <taxon>Dikarya</taxon>
        <taxon>Ascomycota</taxon>
        <taxon>Pezizomycotina</taxon>
        <taxon>Dothideomycetes</taxon>
        <taxon>Dothideomycetes incertae sedis</taxon>
        <taxon>Trypetheliales</taxon>
        <taxon>Trypetheliaceae</taxon>
        <taxon>Viridothelium</taxon>
    </lineage>
</organism>
<dbReference type="SUPFAM" id="SSF52833">
    <property type="entry name" value="Thioredoxin-like"/>
    <property type="match status" value="1"/>
</dbReference>
<accession>A0A6A6HPQ9</accession>
<evidence type="ECO:0000313" key="3">
    <source>
        <dbReference type="Proteomes" id="UP000800092"/>
    </source>
</evidence>
<dbReference type="InterPro" id="IPR013766">
    <property type="entry name" value="Thioredoxin_domain"/>
</dbReference>
<keyword evidence="3" id="KW-1185">Reference proteome</keyword>
<protein>
    <recommendedName>
        <fullName evidence="1">Thioredoxin domain-containing protein</fullName>
    </recommendedName>
</protein>
<dbReference type="Proteomes" id="UP000800092">
    <property type="component" value="Unassembled WGS sequence"/>
</dbReference>
<dbReference type="CDD" id="cd02947">
    <property type="entry name" value="TRX_family"/>
    <property type="match status" value="1"/>
</dbReference>
<reference evidence="2" key="1">
    <citation type="journal article" date="2020" name="Stud. Mycol.">
        <title>101 Dothideomycetes genomes: a test case for predicting lifestyles and emergence of pathogens.</title>
        <authorList>
            <person name="Haridas S."/>
            <person name="Albert R."/>
            <person name="Binder M."/>
            <person name="Bloem J."/>
            <person name="Labutti K."/>
            <person name="Salamov A."/>
            <person name="Andreopoulos B."/>
            <person name="Baker S."/>
            <person name="Barry K."/>
            <person name="Bills G."/>
            <person name="Bluhm B."/>
            <person name="Cannon C."/>
            <person name="Castanera R."/>
            <person name="Culley D."/>
            <person name="Daum C."/>
            <person name="Ezra D."/>
            <person name="Gonzalez J."/>
            <person name="Henrissat B."/>
            <person name="Kuo A."/>
            <person name="Liang C."/>
            <person name="Lipzen A."/>
            <person name="Lutzoni F."/>
            <person name="Magnuson J."/>
            <person name="Mondo S."/>
            <person name="Nolan M."/>
            <person name="Ohm R."/>
            <person name="Pangilinan J."/>
            <person name="Park H.-J."/>
            <person name="Ramirez L."/>
            <person name="Alfaro M."/>
            <person name="Sun H."/>
            <person name="Tritt A."/>
            <person name="Yoshinaga Y."/>
            <person name="Zwiers L.-H."/>
            <person name="Turgeon B."/>
            <person name="Goodwin S."/>
            <person name="Spatafora J."/>
            <person name="Crous P."/>
            <person name="Grigoriev I."/>
        </authorList>
    </citation>
    <scope>NUCLEOTIDE SEQUENCE</scope>
    <source>
        <strain evidence="2">Tuck. ex Michener</strain>
    </source>
</reference>
<name>A0A6A6HPQ9_VIRVR</name>
<evidence type="ECO:0000313" key="2">
    <source>
        <dbReference type="EMBL" id="KAF2240096.1"/>
    </source>
</evidence>
<dbReference type="PROSITE" id="PS51257">
    <property type="entry name" value="PROKAR_LIPOPROTEIN"/>
    <property type="match status" value="1"/>
</dbReference>
<feature type="domain" description="Thioredoxin" evidence="1">
    <location>
        <begin position="108"/>
        <end position="184"/>
    </location>
</feature>
<sequence>MRRLNGASSSVKDGPNGESGVNSIASCSCPCDVDASFPYSSPSMIPRISANFAGAFSSSHKVVLPNIKTKCSKRCFSASSERKSPNRIYTPVRSEDELDTLLLLSASSNRPLITLWTASFCSTCAKVAPLIKELVENEGIGENVGGLGFAQVEVDAPTSGSLGFRYAISSLPTLLAFSRQDARLSTKVTNAQQLQDQGFVRQWLEVEARQKLGSGEGGTGGKKQ</sequence>
<dbReference type="InterPro" id="IPR036249">
    <property type="entry name" value="Thioredoxin-like_sf"/>
</dbReference>
<proteinExistence type="predicted"/>
<dbReference type="AlphaFoldDB" id="A0A6A6HPQ9"/>
<dbReference type="OrthoDB" id="19690at2759"/>
<gene>
    <name evidence="2" type="ORF">EV356DRAFT_10465</name>
</gene>
<dbReference type="Pfam" id="PF00085">
    <property type="entry name" value="Thioredoxin"/>
    <property type="match status" value="1"/>
</dbReference>
<dbReference type="Gene3D" id="3.40.30.10">
    <property type="entry name" value="Glutaredoxin"/>
    <property type="match status" value="1"/>
</dbReference>